<reference evidence="1" key="1">
    <citation type="submission" date="2021-07" db="EMBL/GenBank/DDBJ databases">
        <authorList>
            <person name="Catto M.A."/>
            <person name="Jacobson A."/>
            <person name="Kennedy G."/>
            <person name="Labadie P."/>
            <person name="Hunt B.G."/>
            <person name="Srinivasan R."/>
        </authorList>
    </citation>
    <scope>NUCLEOTIDE SEQUENCE</scope>
    <source>
        <strain evidence="1">PL_HMW_Pooled</strain>
        <tissue evidence="1">Head</tissue>
    </source>
</reference>
<keyword evidence="2" id="KW-1185">Reference proteome</keyword>
<dbReference type="EMBL" id="JAHWGI010001401">
    <property type="protein sequence ID" value="KAK3929424.1"/>
    <property type="molecule type" value="Genomic_DNA"/>
</dbReference>
<dbReference type="Proteomes" id="UP001219518">
    <property type="component" value="Unassembled WGS sequence"/>
</dbReference>
<protein>
    <submittedName>
        <fullName evidence="1">Outer-membrane lipoprotein LolB</fullName>
    </submittedName>
</protein>
<accession>A0AAE1HYN7</accession>
<organism evidence="1 2">
    <name type="scientific">Frankliniella fusca</name>
    <dbReference type="NCBI Taxonomy" id="407009"/>
    <lineage>
        <taxon>Eukaryota</taxon>
        <taxon>Metazoa</taxon>
        <taxon>Ecdysozoa</taxon>
        <taxon>Arthropoda</taxon>
        <taxon>Hexapoda</taxon>
        <taxon>Insecta</taxon>
        <taxon>Pterygota</taxon>
        <taxon>Neoptera</taxon>
        <taxon>Paraneoptera</taxon>
        <taxon>Thysanoptera</taxon>
        <taxon>Terebrantia</taxon>
        <taxon>Thripoidea</taxon>
        <taxon>Thripidae</taxon>
        <taxon>Frankliniella</taxon>
    </lineage>
</organism>
<dbReference type="AlphaFoldDB" id="A0AAE1HYN7"/>
<keyword evidence="1" id="KW-0449">Lipoprotein</keyword>
<name>A0AAE1HYN7_9NEOP</name>
<sequence length="81" mass="8376">MLVRAPTEAVVAVVAVPDTRVYGNPPYYQANLTWPAQAAPLQLAPLATPAPAPQVQAAVLALPAGYQLQVPPPPPRSGNGQ</sequence>
<gene>
    <name evidence="1" type="ORF">KUF71_003431</name>
</gene>
<comment type="caution">
    <text evidence="1">The sequence shown here is derived from an EMBL/GenBank/DDBJ whole genome shotgun (WGS) entry which is preliminary data.</text>
</comment>
<evidence type="ECO:0000313" key="2">
    <source>
        <dbReference type="Proteomes" id="UP001219518"/>
    </source>
</evidence>
<evidence type="ECO:0000313" key="1">
    <source>
        <dbReference type="EMBL" id="KAK3929424.1"/>
    </source>
</evidence>
<proteinExistence type="predicted"/>
<reference evidence="1" key="2">
    <citation type="journal article" date="2023" name="BMC Genomics">
        <title>Pest status, molecular evolution, and epigenetic factors derived from the genome assembly of Frankliniella fusca, a thysanopteran phytovirus vector.</title>
        <authorList>
            <person name="Catto M.A."/>
            <person name="Labadie P.E."/>
            <person name="Jacobson A.L."/>
            <person name="Kennedy G.G."/>
            <person name="Srinivasan R."/>
            <person name="Hunt B.G."/>
        </authorList>
    </citation>
    <scope>NUCLEOTIDE SEQUENCE</scope>
    <source>
        <strain evidence="1">PL_HMW_Pooled</strain>
    </source>
</reference>